<dbReference type="InterPro" id="IPR040837">
    <property type="entry name" value="Bact_RF_family7"/>
</dbReference>
<protein>
    <submittedName>
        <fullName evidence="1">Uncharacterized protein</fullName>
    </submittedName>
</protein>
<reference evidence="2" key="1">
    <citation type="submission" date="2015-07" db="EMBL/GenBank/DDBJ databases">
        <title>Genome sequencing of Sunxiuqinia dokdonensis strain SK.</title>
        <authorList>
            <person name="Ahn S."/>
            <person name="Kim B.-C."/>
        </authorList>
    </citation>
    <scope>NUCLEOTIDE SEQUENCE [LARGE SCALE GENOMIC DNA]</scope>
    <source>
        <strain evidence="2">SK</strain>
    </source>
</reference>
<dbReference type="Pfam" id="PF18849">
    <property type="entry name" value="baeRF_family7"/>
    <property type="match status" value="1"/>
</dbReference>
<dbReference type="Proteomes" id="UP000036958">
    <property type="component" value="Unassembled WGS sequence"/>
</dbReference>
<proteinExistence type="predicted"/>
<evidence type="ECO:0000313" key="2">
    <source>
        <dbReference type="Proteomes" id="UP000036958"/>
    </source>
</evidence>
<dbReference type="OrthoDB" id="4393931at2"/>
<evidence type="ECO:0000313" key="1">
    <source>
        <dbReference type="EMBL" id="KOH45237.1"/>
    </source>
</evidence>
<organism evidence="1 2">
    <name type="scientific">Sunxiuqinia dokdonensis</name>
    <dbReference type="NCBI Taxonomy" id="1409788"/>
    <lineage>
        <taxon>Bacteria</taxon>
        <taxon>Pseudomonadati</taxon>
        <taxon>Bacteroidota</taxon>
        <taxon>Bacteroidia</taxon>
        <taxon>Marinilabiliales</taxon>
        <taxon>Prolixibacteraceae</taxon>
        <taxon>Sunxiuqinia</taxon>
    </lineage>
</organism>
<dbReference type="EMBL" id="LGIA01000147">
    <property type="protein sequence ID" value="KOH45237.1"/>
    <property type="molecule type" value="Genomic_DNA"/>
</dbReference>
<name>A0A0L8VAN3_9BACT</name>
<dbReference type="STRING" id="1409788.NC99_19290"/>
<sequence length="379" mass="43578">MTLLKKKQFDELVAERGDYCISIYIPTHHNGENKDSMIRLKNQVSKIEEQLVALGLKQRAIFEYLEPITKLLQDTTFWRHLSDSLLVFRSRDKFVYRTLPLRIEEFSLVSNRFYLLPLLSIFNRHDQFYILQLSLKKNRLFEAYQYELTEIPTKGVLPEDLEDAVGKDVKQKSLNYRSGQTPGGFGLYHGKGEGKEDKEKEVTKYLQAVDDGLNKILGDASAPLVIASVEHLCAQFQHLSDYKNIFPKCVHGNHDNGDMDKVHKKACELLQPYFDKTRNENKEKYSETNLRITSDLKELLIAANGGRIETLFVGKGQHIWGDFDVENAKLKIHEDKEPMDHCLLDFAAKSTFLKGGNVFIEEMDELPSSEAPANAILRY</sequence>
<dbReference type="RefSeq" id="WP_053182439.1">
    <property type="nucleotide sequence ID" value="NZ_LGIA01000147.1"/>
</dbReference>
<comment type="caution">
    <text evidence="1">The sequence shown here is derived from an EMBL/GenBank/DDBJ whole genome shotgun (WGS) entry which is preliminary data.</text>
</comment>
<gene>
    <name evidence="1" type="ORF">NC99_19290</name>
</gene>
<dbReference type="AlphaFoldDB" id="A0A0L8VAN3"/>
<keyword evidence="2" id="KW-1185">Reference proteome</keyword>
<accession>A0A0L8VAN3</accession>